<accession>A0A3N4KH08</accession>
<protein>
    <submittedName>
        <fullName evidence="2">Uncharacterized protein</fullName>
    </submittedName>
</protein>
<feature type="region of interest" description="Disordered" evidence="1">
    <location>
        <begin position="1"/>
        <end position="47"/>
    </location>
</feature>
<sequence>MRNLLIGEGGGGDGRNDAAVDQLSAKETASGSEYSENESVNFDSDDDSDPEFDLSLFRSGAINTPNGMFVFPLLAQYRIGYLYTLLLLFTHPQCPTHPTTHRLLALLRDAILKAPLIPTITSEFYLLTTNYETLLLTGWAIMRTHRARGVSAAFKQRSPFYVVASRYRTTFIVTKASFESPIAVWAEGVKTPSWFYQLHHPRGEYYYYMPGFNLSFRRWLEIMVFRPARRHELLKVVRNAQMEVVGLEWDMGCVPGRWFVGRLGVANCRRVGGGGAQPGGR</sequence>
<dbReference type="EMBL" id="ML119148">
    <property type="protein sequence ID" value="RPB09817.1"/>
    <property type="molecule type" value="Genomic_DNA"/>
</dbReference>
<evidence type="ECO:0000313" key="2">
    <source>
        <dbReference type="EMBL" id="RPB09817.1"/>
    </source>
</evidence>
<proteinExistence type="predicted"/>
<reference evidence="2 3" key="1">
    <citation type="journal article" date="2018" name="Nat. Ecol. Evol.">
        <title>Pezizomycetes genomes reveal the molecular basis of ectomycorrhizal truffle lifestyle.</title>
        <authorList>
            <person name="Murat C."/>
            <person name="Payen T."/>
            <person name="Noel B."/>
            <person name="Kuo A."/>
            <person name="Morin E."/>
            <person name="Chen J."/>
            <person name="Kohler A."/>
            <person name="Krizsan K."/>
            <person name="Balestrini R."/>
            <person name="Da Silva C."/>
            <person name="Montanini B."/>
            <person name="Hainaut M."/>
            <person name="Levati E."/>
            <person name="Barry K.W."/>
            <person name="Belfiori B."/>
            <person name="Cichocki N."/>
            <person name="Clum A."/>
            <person name="Dockter R.B."/>
            <person name="Fauchery L."/>
            <person name="Guy J."/>
            <person name="Iotti M."/>
            <person name="Le Tacon F."/>
            <person name="Lindquist E.A."/>
            <person name="Lipzen A."/>
            <person name="Malagnac F."/>
            <person name="Mello A."/>
            <person name="Molinier V."/>
            <person name="Miyauchi S."/>
            <person name="Poulain J."/>
            <person name="Riccioni C."/>
            <person name="Rubini A."/>
            <person name="Sitrit Y."/>
            <person name="Splivallo R."/>
            <person name="Traeger S."/>
            <person name="Wang M."/>
            <person name="Zifcakova L."/>
            <person name="Wipf D."/>
            <person name="Zambonelli A."/>
            <person name="Paolocci F."/>
            <person name="Nowrousian M."/>
            <person name="Ottonello S."/>
            <person name="Baldrian P."/>
            <person name="Spatafora J.W."/>
            <person name="Henrissat B."/>
            <person name="Nagy L.G."/>
            <person name="Aury J.M."/>
            <person name="Wincker P."/>
            <person name="Grigoriev I.V."/>
            <person name="Bonfante P."/>
            <person name="Martin F.M."/>
        </authorList>
    </citation>
    <scope>NUCLEOTIDE SEQUENCE [LARGE SCALE GENOMIC DNA]</scope>
    <source>
        <strain evidence="2 3">CCBAS932</strain>
    </source>
</reference>
<keyword evidence="3" id="KW-1185">Reference proteome</keyword>
<feature type="compositionally biased region" description="Polar residues" evidence="1">
    <location>
        <begin position="25"/>
        <end position="34"/>
    </location>
</feature>
<name>A0A3N4KH08_9PEZI</name>
<evidence type="ECO:0000256" key="1">
    <source>
        <dbReference type="SAM" id="MobiDB-lite"/>
    </source>
</evidence>
<dbReference type="InParanoid" id="A0A3N4KH08"/>
<evidence type="ECO:0000313" key="3">
    <source>
        <dbReference type="Proteomes" id="UP000277580"/>
    </source>
</evidence>
<organism evidence="2 3">
    <name type="scientific">Morchella conica CCBAS932</name>
    <dbReference type="NCBI Taxonomy" id="1392247"/>
    <lineage>
        <taxon>Eukaryota</taxon>
        <taxon>Fungi</taxon>
        <taxon>Dikarya</taxon>
        <taxon>Ascomycota</taxon>
        <taxon>Pezizomycotina</taxon>
        <taxon>Pezizomycetes</taxon>
        <taxon>Pezizales</taxon>
        <taxon>Morchellaceae</taxon>
        <taxon>Morchella</taxon>
    </lineage>
</organism>
<dbReference type="AlphaFoldDB" id="A0A3N4KH08"/>
<gene>
    <name evidence="2" type="ORF">P167DRAFT_287052</name>
</gene>
<dbReference type="Proteomes" id="UP000277580">
    <property type="component" value="Unassembled WGS sequence"/>
</dbReference>
<dbReference type="OrthoDB" id="5350725at2759"/>